<dbReference type="Proteomes" id="UP000729357">
    <property type="component" value="Unassembled WGS sequence"/>
</dbReference>
<comment type="caution">
    <text evidence="2">The sequence shown here is derived from an EMBL/GenBank/DDBJ whole genome shotgun (WGS) entry which is preliminary data.</text>
</comment>
<feature type="compositionally biased region" description="Basic and acidic residues" evidence="1">
    <location>
        <begin position="31"/>
        <end position="41"/>
    </location>
</feature>
<feature type="compositionally biased region" description="Low complexity" evidence="1">
    <location>
        <begin position="44"/>
        <end position="65"/>
    </location>
</feature>
<accession>A0A9P8JLZ6</accession>
<name>A0A9P8JLZ6_AURME</name>
<gene>
    <name evidence="2" type="ORF">KCU98_g16976</name>
</gene>
<feature type="compositionally biased region" description="Pro residues" evidence="1">
    <location>
        <begin position="139"/>
        <end position="153"/>
    </location>
</feature>
<evidence type="ECO:0000313" key="3">
    <source>
        <dbReference type="Proteomes" id="UP000729357"/>
    </source>
</evidence>
<protein>
    <submittedName>
        <fullName evidence="2">Uncharacterized protein</fullName>
    </submittedName>
</protein>
<dbReference type="EMBL" id="JAHFXS010004032">
    <property type="protein sequence ID" value="KAG9958002.1"/>
    <property type="molecule type" value="Genomic_DNA"/>
</dbReference>
<proteinExistence type="predicted"/>
<feature type="compositionally biased region" description="Basic and acidic residues" evidence="1">
    <location>
        <begin position="66"/>
        <end position="95"/>
    </location>
</feature>
<feature type="non-terminal residue" evidence="2">
    <location>
        <position position="178"/>
    </location>
</feature>
<feature type="region of interest" description="Disordered" evidence="1">
    <location>
        <begin position="1"/>
        <end position="162"/>
    </location>
</feature>
<evidence type="ECO:0000313" key="2">
    <source>
        <dbReference type="EMBL" id="KAG9958002.1"/>
    </source>
</evidence>
<reference evidence="2" key="1">
    <citation type="journal article" date="2021" name="J Fungi (Basel)">
        <title>Virulence traits and population genomics of the black yeast Aureobasidium melanogenum.</title>
        <authorList>
            <person name="Cernosa A."/>
            <person name="Sun X."/>
            <person name="Gostincar C."/>
            <person name="Fang C."/>
            <person name="Gunde-Cimerman N."/>
            <person name="Song Z."/>
        </authorList>
    </citation>
    <scope>NUCLEOTIDE SEQUENCE</scope>
    <source>
        <strain evidence="2">EXF-9298</strain>
    </source>
</reference>
<feature type="compositionally biased region" description="Polar residues" evidence="1">
    <location>
        <begin position="120"/>
        <end position="136"/>
    </location>
</feature>
<evidence type="ECO:0000256" key="1">
    <source>
        <dbReference type="SAM" id="MobiDB-lite"/>
    </source>
</evidence>
<keyword evidence="3" id="KW-1185">Reference proteome</keyword>
<organism evidence="2 3">
    <name type="scientific">Aureobasidium melanogenum</name>
    <name type="common">Aureobasidium pullulans var. melanogenum</name>
    <dbReference type="NCBI Taxonomy" id="46634"/>
    <lineage>
        <taxon>Eukaryota</taxon>
        <taxon>Fungi</taxon>
        <taxon>Dikarya</taxon>
        <taxon>Ascomycota</taxon>
        <taxon>Pezizomycotina</taxon>
        <taxon>Dothideomycetes</taxon>
        <taxon>Dothideomycetidae</taxon>
        <taxon>Dothideales</taxon>
        <taxon>Saccotheciaceae</taxon>
        <taxon>Aureobasidium</taxon>
    </lineage>
</organism>
<feature type="compositionally biased region" description="Low complexity" evidence="1">
    <location>
        <begin position="8"/>
        <end position="30"/>
    </location>
</feature>
<reference evidence="2" key="2">
    <citation type="submission" date="2021-08" db="EMBL/GenBank/DDBJ databases">
        <authorList>
            <person name="Gostincar C."/>
            <person name="Sun X."/>
            <person name="Song Z."/>
            <person name="Gunde-Cimerman N."/>
        </authorList>
    </citation>
    <scope>NUCLEOTIDE SEQUENCE</scope>
    <source>
        <strain evidence="2">EXF-9298</strain>
    </source>
</reference>
<dbReference type="AlphaFoldDB" id="A0A9P8JLZ6"/>
<sequence length="178" mass="19084">MFPKVFGRTTSSPSLSTSTPRASASASQSDQAHRPARDSPEPRPSSSSASQRPTSSRTTSRPLSRSPEKKQSAKADKKSSLLRSPKKDRAHDPDTHPLNLPPQERARLSRLAARMDQEKQQTNGNGAADMPTQNGDTAPAPPPHKTPTTPPPSTEDAEAFKAAGNKYFKAGDYTKAIA</sequence>